<dbReference type="EMBL" id="PYSV01000003">
    <property type="protein sequence ID" value="PTA68994.1"/>
    <property type="molecule type" value="Genomic_DNA"/>
</dbReference>
<reference evidence="1 2" key="1">
    <citation type="submission" date="2018-03" db="EMBL/GenBank/DDBJ databases">
        <title>Draft genome of Deinococcus sp. OD32.</title>
        <authorList>
            <person name="Wang X.-P."/>
            <person name="Du Z.-J."/>
        </authorList>
    </citation>
    <scope>NUCLEOTIDE SEQUENCE [LARGE SCALE GENOMIC DNA]</scope>
    <source>
        <strain evidence="1 2">OD32</strain>
    </source>
</reference>
<protein>
    <submittedName>
        <fullName evidence="1">Uncharacterized protein</fullName>
    </submittedName>
</protein>
<name>A0A2T3WB13_9DEIO</name>
<comment type="caution">
    <text evidence="1">The sequence shown here is derived from an EMBL/GenBank/DDBJ whole genome shotgun (WGS) entry which is preliminary data.</text>
</comment>
<keyword evidence="2" id="KW-1185">Reference proteome</keyword>
<evidence type="ECO:0000313" key="2">
    <source>
        <dbReference type="Proteomes" id="UP000240317"/>
    </source>
</evidence>
<dbReference type="RefSeq" id="WP_107136852.1">
    <property type="nucleotide sequence ID" value="NZ_PYSV01000003.1"/>
</dbReference>
<proteinExistence type="predicted"/>
<dbReference type="OrthoDB" id="73656at2"/>
<dbReference type="Proteomes" id="UP000240317">
    <property type="component" value="Unassembled WGS sequence"/>
</dbReference>
<organism evidence="1 2">
    <name type="scientific">Deinococcus arcticus</name>
    <dbReference type="NCBI Taxonomy" id="2136176"/>
    <lineage>
        <taxon>Bacteria</taxon>
        <taxon>Thermotogati</taxon>
        <taxon>Deinococcota</taxon>
        <taxon>Deinococci</taxon>
        <taxon>Deinococcales</taxon>
        <taxon>Deinococcaceae</taxon>
        <taxon>Deinococcus</taxon>
    </lineage>
</organism>
<sequence>MSGEEKALSGHAYALAWALTRCEDAAPLSVRAVWASFLRRSEPCPAAVRRGALEAHERGQMRAGRLTGSGVRAALEVLGGAQSPPVLYVPPVGPVVTHGKS</sequence>
<gene>
    <name evidence="1" type="ORF">C8263_04130</name>
</gene>
<evidence type="ECO:0000313" key="1">
    <source>
        <dbReference type="EMBL" id="PTA68994.1"/>
    </source>
</evidence>
<accession>A0A2T3WB13</accession>
<dbReference type="AlphaFoldDB" id="A0A2T3WB13"/>